<keyword evidence="2" id="KW-1185">Reference proteome</keyword>
<dbReference type="AlphaFoldDB" id="A0A8S0TFV3"/>
<reference evidence="1 2" key="1">
    <citation type="submission" date="2019-12" db="EMBL/GenBank/DDBJ databases">
        <authorList>
            <person name="Alioto T."/>
            <person name="Alioto T."/>
            <person name="Gomez Garrido J."/>
        </authorList>
    </citation>
    <scope>NUCLEOTIDE SEQUENCE [LARGE SCALE GENOMIC DNA]</scope>
</reference>
<accession>A0A8S0TFV3</accession>
<protein>
    <submittedName>
        <fullName evidence="1">Uncharacterized protein</fullName>
    </submittedName>
</protein>
<dbReference type="Gramene" id="OE9A018018T1">
    <property type="protein sequence ID" value="OE9A018018C1"/>
    <property type="gene ID" value="OE9A018018"/>
</dbReference>
<gene>
    <name evidence="1" type="ORF">OLEA9_A018018</name>
</gene>
<comment type="caution">
    <text evidence="1">The sequence shown here is derived from an EMBL/GenBank/DDBJ whole genome shotgun (WGS) entry which is preliminary data.</text>
</comment>
<evidence type="ECO:0000313" key="2">
    <source>
        <dbReference type="Proteomes" id="UP000594638"/>
    </source>
</evidence>
<dbReference type="Proteomes" id="UP000594638">
    <property type="component" value="Unassembled WGS sequence"/>
</dbReference>
<proteinExistence type="predicted"/>
<evidence type="ECO:0000313" key="1">
    <source>
        <dbReference type="EMBL" id="CAA3004150.1"/>
    </source>
</evidence>
<name>A0A8S0TFV3_OLEEU</name>
<dbReference type="EMBL" id="CACTIH010006104">
    <property type="protein sequence ID" value="CAA3004150.1"/>
    <property type="molecule type" value="Genomic_DNA"/>
</dbReference>
<sequence>MRPFDSVGNKGIMETIDPIRTTHAGMGKIVQDLKKVEDTEGVLHQTLDVKAIVRGGQKVVSALRARRPMVPPPEMCTEAIWPPCIEGYGPPCTRQHPSERRQFY</sequence>
<organism evidence="1 2">
    <name type="scientific">Olea europaea subsp. europaea</name>
    <dbReference type="NCBI Taxonomy" id="158383"/>
    <lineage>
        <taxon>Eukaryota</taxon>
        <taxon>Viridiplantae</taxon>
        <taxon>Streptophyta</taxon>
        <taxon>Embryophyta</taxon>
        <taxon>Tracheophyta</taxon>
        <taxon>Spermatophyta</taxon>
        <taxon>Magnoliopsida</taxon>
        <taxon>eudicotyledons</taxon>
        <taxon>Gunneridae</taxon>
        <taxon>Pentapetalae</taxon>
        <taxon>asterids</taxon>
        <taxon>lamiids</taxon>
        <taxon>Lamiales</taxon>
        <taxon>Oleaceae</taxon>
        <taxon>Oleeae</taxon>
        <taxon>Olea</taxon>
    </lineage>
</organism>